<keyword evidence="3" id="KW-0645">Protease</keyword>
<dbReference type="GO" id="GO:0005886">
    <property type="term" value="C:plasma membrane"/>
    <property type="evidence" value="ECO:0007669"/>
    <property type="project" value="TreeGrafter"/>
</dbReference>
<keyword evidence="11" id="KW-1185">Reference proteome</keyword>
<dbReference type="InterPro" id="IPR024079">
    <property type="entry name" value="MetalloPept_cat_dom_sf"/>
</dbReference>
<dbReference type="InterPro" id="IPR000718">
    <property type="entry name" value="Peptidase_M13"/>
</dbReference>
<evidence type="ECO:0000256" key="3">
    <source>
        <dbReference type="ARBA" id="ARBA00022670"/>
    </source>
</evidence>
<keyword evidence="4" id="KW-0479">Metal-binding</keyword>
<evidence type="ECO:0000313" key="11">
    <source>
        <dbReference type="Proteomes" id="UP000277212"/>
    </source>
</evidence>
<evidence type="ECO:0000259" key="9">
    <source>
        <dbReference type="Pfam" id="PF05649"/>
    </source>
</evidence>
<keyword evidence="7" id="KW-0482">Metalloprotease</keyword>
<keyword evidence="6" id="KW-0862">Zinc</keyword>
<evidence type="ECO:0000256" key="7">
    <source>
        <dbReference type="ARBA" id="ARBA00023049"/>
    </source>
</evidence>
<dbReference type="Gene3D" id="3.40.390.10">
    <property type="entry name" value="Collagenase (Catalytic Domain)"/>
    <property type="match status" value="1"/>
</dbReference>
<dbReference type="PANTHER" id="PTHR11733">
    <property type="entry name" value="ZINC METALLOPROTEASE FAMILY M13 NEPRILYSIN-RELATED"/>
    <property type="match status" value="1"/>
</dbReference>
<evidence type="ECO:0000313" key="10">
    <source>
        <dbReference type="EMBL" id="RMJ14550.1"/>
    </source>
</evidence>
<feature type="domain" description="Peptidase M13 C-terminal" evidence="8">
    <location>
        <begin position="519"/>
        <end position="719"/>
    </location>
</feature>
<dbReference type="Pfam" id="PF05649">
    <property type="entry name" value="Peptidase_M13_N"/>
    <property type="match status" value="1"/>
</dbReference>
<dbReference type="Proteomes" id="UP000277212">
    <property type="component" value="Unassembled WGS sequence"/>
</dbReference>
<gene>
    <name evidence="10" type="ORF">CDV36_005809</name>
</gene>
<dbReference type="InterPro" id="IPR018497">
    <property type="entry name" value="Peptidase_M13_C"/>
</dbReference>
<proteinExistence type="inferred from homology"/>
<dbReference type="InterPro" id="IPR042089">
    <property type="entry name" value="Peptidase_M13_dom_2"/>
</dbReference>
<dbReference type="OrthoDB" id="6475849at2759"/>
<feature type="domain" description="Peptidase M13 N-terminal" evidence="9">
    <location>
        <begin position="36"/>
        <end position="459"/>
    </location>
</feature>
<name>A0A3M2SAH3_9HYPO</name>
<dbReference type="PRINTS" id="PR00786">
    <property type="entry name" value="NEPRILYSIN"/>
</dbReference>
<dbReference type="GO" id="GO:0046872">
    <property type="term" value="F:metal ion binding"/>
    <property type="evidence" value="ECO:0007669"/>
    <property type="project" value="UniProtKB-KW"/>
</dbReference>
<dbReference type="PROSITE" id="PS51885">
    <property type="entry name" value="NEPRILYSIN"/>
    <property type="match status" value="1"/>
</dbReference>
<evidence type="ECO:0000259" key="8">
    <source>
        <dbReference type="Pfam" id="PF01431"/>
    </source>
</evidence>
<evidence type="ECO:0000256" key="4">
    <source>
        <dbReference type="ARBA" id="ARBA00022723"/>
    </source>
</evidence>
<comment type="caution">
    <text evidence="10">The sequence shown here is derived from an EMBL/GenBank/DDBJ whole genome shotgun (WGS) entry which is preliminary data.</text>
</comment>
<evidence type="ECO:0000256" key="1">
    <source>
        <dbReference type="ARBA" id="ARBA00001947"/>
    </source>
</evidence>
<accession>A0A3M2SAH3</accession>
<evidence type="ECO:0000256" key="5">
    <source>
        <dbReference type="ARBA" id="ARBA00022801"/>
    </source>
</evidence>
<sequence>MSSSYGENSLCTTPACVHIASEILGNLALNYTEIDPCTDFDQLVCGNWAARNEIPAGQTRTNGISVTRDFVLSAVKRILESPYPTGKEAGWITVNLTKEQSRADKENFAKIQDAYNVCMNYTAIEEEGLSVLSKFVETVVDVFPAGEESGKNETHDYSKELGETFVLFESLGIETTQRFVNKQNEVDPDEVVLVIDTPSTVDIPGTEEGILEYLDLAAALLAAVHPAKPTVKEAHALMSEVIKLNIKMLTVFSRAREDDNDDELSPLFRIEDIQKLAPQLNYEYVVKQLAPKGYKADKVAFSTQGYYKNLSDIISETPAEVIQTFFVWKAITALSPYVETELTNAWNAFFQEQILGNDPESPPPRWQRCVDFLDSGVEWITVNPIVESMVGPTGLTWILSRFFVDKYYPPEAHNLTSQLVDSLELAFLERLETRDWPTDETKKASAEKLHAMTNKIGLPTDPNAVDPSAINKYYGDAEVTESYVANALSFAKVNIAKNWEALGKPFDRGQFEMSTLAANAYQDFQLNAIVLLAGFQQFPVYDVDFPSYLLYGGMGSVVGHEITHGFDNTGRLFDATGNMTTWWDKESIAAFENKTECFIEQYNKFTITAPNGTQLHVDGELTLGENIADAGGVVSSFLAWQKWEKKKGPAKRLPGLDDFTGEQLFFVKWGQTFCKNIPKEDEVRLLSEDVHSPNDARIMLTLQNSAGFLKAFDCPQKKPTCELW</sequence>
<comment type="similarity">
    <text evidence="2">Belongs to the peptidase M13 family.</text>
</comment>
<dbReference type="GO" id="GO:0004222">
    <property type="term" value="F:metalloendopeptidase activity"/>
    <property type="evidence" value="ECO:0007669"/>
    <property type="project" value="InterPro"/>
</dbReference>
<dbReference type="Pfam" id="PF01431">
    <property type="entry name" value="Peptidase_M13"/>
    <property type="match status" value="1"/>
</dbReference>
<dbReference type="PANTHER" id="PTHR11733:SF167">
    <property type="entry name" value="FI17812P1-RELATED"/>
    <property type="match status" value="1"/>
</dbReference>
<reference evidence="10 11" key="1">
    <citation type="submission" date="2017-06" db="EMBL/GenBank/DDBJ databases">
        <title>Comparative genomic analysis of Ambrosia Fusariam Clade fungi.</title>
        <authorList>
            <person name="Stajich J.E."/>
            <person name="Carrillo J."/>
            <person name="Kijimoto T."/>
            <person name="Eskalen A."/>
            <person name="O'Donnell K."/>
            <person name="Kasson M."/>
        </authorList>
    </citation>
    <scope>NUCLEOTIDE SEQUENCE [LARGE SCALE GENOMIC DNA]</scope>
    <source>
        <strain evidence="10">UCR3666</strain>
    </source>
</reference>
<dbReference type="CDD" id="cd08662">
    <property type="entry name" value="M13"/>
    <property type="match status" value="1"/>
</dbReference>
<dbReference type="GO" id="GO:0016485">
    <property type="term" value="P:protein processing"/>
    <property type="evidence" value="ECO:0007669"/>
    <property type="project" value="TreeGrafter"/>
</dbReference>
<dbReference type="SUPFAM" id="SSF55486">
    <property type="entry name" value="Metalloproteases ('zincins'), catalytic domain"/>
    <property type="match status" value="1"/>
</dbReference>
<dbReference type="AlphaFoldDB" id="A0A3M2SAH3"/>
<keyword evidence="5" id="KW-0378">Hydrolase</keyword>
<evidence type="ECO:0008006" key="12">
    <source>
        <dbReference type="Google" id="ProtNLM"/>
    </source>
</evidence>
<dbReference type="Gene3D" id="1.10.1380.10">
    <property type="entry name" value="Neutral endopeptidase , domain2"/>
    <property type="match status" value="1"/>
</dbReference>
<organism evidence="10 11">
    <name type="scientific">Fusarium kuroshium</name>
    <dbReference type="NCBI Taxonomy" id="2010991"/>
    <lineage>
        <taxon>Eukaryota</taxon>
        <taxon>Fungi</taxon>
        <taxon>Dikarya</taxon>
        <taxon>Ascomycota</taxon>
        <taxon>Pezizomycotina</taxon>
        <taxon>Sordariomycetes</taxon>
        <taxon>Hypocreomycetidae</taxon>
        <taxon>Hypocreales</taxon>
        <taxon>Nectriaceae</taxon>
        <taxon>Fusarium</taxon>
        <taxon>Fusarium solani species complex</taxon>
    </lineage>
</organism>
<protein>
    <recommendedName>
        <fullName evidence="12">Peptidase M13 C-terminal domain-containing protein</fullName>
    </recommendedName>
</protein>
<evidence type="ECO:0000256" key="6">
    <source>
        <dbReference type="ARBA" id="ARBA00022833"/>
    </source>
</evidence>
<dbReference type="STRING" id="2010991.A0A3M2SAH3"/>
<comment type="cofactor">
    <cofactor evidence="1">
        <name>Zn(2+)</name>
        <dbReference type="ChEBI" id="CHEBI:29105"/>
    </cofactor>
</comment>
<evidence type="ECO:0000256" key="2">
    <source>
        <dbReference type="ARBA" id="ARBA00007357"/>
    </source>
</evidence>
<dbReference type="InterPro" id="IPR008753">
    <property type="entry name" value="Peptidase_M13_N"/>
</dbReference>
<dbReference type="EMBL" id="NKUJ01000083">
    <property type="protein sequence ID" value="RMJ14550.1"/>
    <property type="molecule type" value="Genomic_DNA"/>
</dbReference>